<comment type="caution">
    <text evidence="2">The sequence shown here is derived from an EMBL/GenBank/DDBJ whole genome shotgun (WGS) entry which is preliminary data.</text>
</comment>
<evidence type="ECO:0000256" key="1">
    <source>
        <dbReference type="SAM" id="MobiDB-lite"/>
    </source>
</evidence>
<name>A0AAV8PB47_ENSVE</name>
<evidence type="ECO:0000313" key="2">
    <source>
        <dbReference type="EMBL" id="KAJ8475696.1"/>
    </source>
</evidence>
<reference evidence="2 3" key="1">
    <citation type="submission" date="2022-12" db="EMBL/GenBank/DDBJ databases">
        <title>Chromosome-scale assembly of the Ensete ventricosum genome.</title>
        <authorList>
            <person name="Dussert Y."/>
            <person name="Stocks J."/>
            <person name="Wendawek A."/>
            <person name="Woldeyes F."/>
            <person name="Nichols R.A."/>
            <person name="Borrell J.S."/>
        </authorList>
    </citation>
    <scope>NUCLEOTIDE SEQUENCE [LARGE SCALE GENOMIC DNA]</scope>
    <source>
        <strain evidence="3">cv. Maze</strain>
        <tissue evidence="2">Seeds</tissue>
    </source>
</reference>
<protein>
    <submittedName>
        <fullName evidence="2">Uncharacterized protein</fullName>
    </submittedName>
</protein>
<organism evidence="2 3">
    <name type="scientific">Ensete ventricosum</name>
    <name type="common">Abyssinian banana</name>
    <name type="synonym">Musa ensete</name>
    <dbReference type="NCBI Taxonomy" id="4639"/>
    <lineage>
        <taxon>Eukaryota</taxon>
        <taxon>Viridiplantae</taxon>
        <taxon>Streptophyta</taxon>
        <taxon>Embryophyta</taxon>
        <taxon>Tracheophyta</taxon>
        <taxon>Spermatophyta</taxon>
        <taxon>Magnoliopsida</taxon>
        <taxon>Liliopsida</taxon>
        <taxon>Zingiberales</taxon>
        <taxon>Musaceae</taxon>
        <taxon>Ensete</taxon>
    </lineage>
</organism>
<accession>A0AAV8PB47</accession>
<evidence type="ECO:0000313" key="3">
    <source>
        <dbReference type="Proteomes" id="UP001222027"/>
    </source>
</evidence>
<keyword evidence="3" id="KW-1185">Reference proteome</keyword>
<dbReference type="AlphaFoldDB" id="A0AAV8PB47"/>
<feature type="region of interest" description="Disordered" evidence="1">
    <location>
        <begin position="38"/>
        <end position="70"/>
    </location>
</feature>
<proteinExistence type="predicted"/>
<dbReference type="Proteomes" id="UP001222027">
    <property type="component" value="Unassembled WGS sequence"/>
</dbReference>
<dbReference type="EMBL" id="JAQQAF010000006">
    <property type="protein sequence ID" value="KAJ8475696.1"/>
    <property type="molecule type" value="Genomic_DNA"/>
</dbReference>
<feature type="compositionally biased region" description="Low complexity" evidence="1">
    <location>
        <begin position="43"/>
        <end position="56"/>
    </location>
</feature>
<sequence length="70" mass="7558">MLHPWLDVELSVHQLQSSSTALLCVPFSDYSASSRRLMDERSSSNSSSSSSSSSSSDFFSVAEASLPWAP</sequence>
<gene>
    <name evidence="2" type="ORF">OPV22_019423</name>
</gene>